<dbReference type="Proteomes" id="UP000196573">
    <property type="component" value="Unassembled WGS sequence"/>
</dbReference>
<dbReference type="PANTHER" id="PTHR21392">
    <property type="entry name" value="TRNA-URIDINE AMINOCARBOXYPROPYLTRANSFERASE 2"/>
    <property type="match status" value="1"/>
</dbReference>
<evidence type="ECO:0000313" key="7">
    <source>
        <dbReference type="Proteomes" id="UP000196573"/>
    </source>
</evidence>
<dbReference type="Pfam" id="PF03942">
    <property type="entry name" value="DTW"/>
    <property type="match status" value="1"/>
</dbReference>
<dbReference type="PANTHER" id="PTHR21392:SF1">
    <property type="entry name" value="TRNA-URIDINE AMINOCARBOXYPROPYLTRANSFERASE"/>
    <property type="match status" value="1"/>
</dbReference>
<protein>
    <recommendedName>
        <fullName evidence="1">tRNA-uridine aminocarboxypropyltransferase</fullName>
        <ecNumber evidence="1">2.5.1.25</ecNumber>
    </recommendedName>
</protein>
<proteinExistence type="predicted"/>
<sequence length="240" mass="27323">MTQGEPLTLLAPEFPHRRPFLAKGAKISRCTVCLMPAAACICDVTPQLDVPASFWLLMHHNEQYKPTNTGRLLLNSVGGGRTIWQRPEPDFRLLHLLARKDRYPVLVYPQAMAPLNPIVDQATVQQAQSEGREPVFILLDSTWQQSRKMYNHSSYLHNLPVLGINPDTPSRYRLRRAQKENHLCTAEVGAECLRWLGLNDAAGFVSDYFDVFNDRYLAARQSIPCPDTEAVARLHRYRSE</sequence>
<dbReference type="EC" id="2.5.1.25" evidence="1"/>
<reference evidence="6 7" key="1">
    <citation type="submission" date="2017-03" db="EMBL/GenBank/DDBJ databases">
        <authorList>
            <person name="Afonso C.L."/>
            <person name="Miller P.J."/>
            <person name="Scott M.A."/>
            <person name="Spackman E."/>
            <person name="Goraichik I."/>
            <person name="Dimitrov K.M."/>
            <person name="Suarez D.L."/>
            <person name="Swayne D.E."/>
        </authorList>
    </citation>
    <scope>NUCLEOTIDE SEQUENCE [LARGE SCALE GENOMIC DNA]</scope>
    <source>
        <strain evidence="6">SB41UT1</strain>
    </source>
</reference>
<dbReference type="SMART" id="SM01144">
    <property type="entry name" value="DTW"/>
    <property type="match status" value="1"/>
</dbReference>
<dbReference type="InterPro" id="IPR039262">
    <property type="entry name" value="DTWD2/TAPT"/>
</dbReference>
<keyword evidence="7" id="KW-1185">Reference proteome</keyword>
<dbReference type="InterPro" id="IPR005636">
    <property type="entry name" value="DTW"/>
</dbReference>
<evidence type="ECO:0000313" key="6">
    <source>
        <dbReference type="EMBL" id="SMA50957.1"/>
    </source>
</evidence>
<evidence type="ECO:0000256" key="1">
    <source>
        <dbReference type="ARBA" id="ARBA00012386"/>
    </source>
</evidence>
<name>A0A1X7AU61_9GAMM</name>
<evidence type="ECO:0000256" key="3">
    <source>
        <dbReference type="ARBA" id="ARBA00022691"/>
    </source>
</evidence>
<dbReference type="GO" id="GO:0016432">
    <property type="term" value="F:tRNA-uridine aminocarboxypropyltransferase activity"/>
    <property type="evidence" value="ECO:0007669"/>
    <property type="project" value="UniProtKB-EC"/>
</dbReference>
<evidence type="ECO:0000259" key="5">
    <source>
        <dbReference type="SMART" id="SM01144"/>
    </source>
</evidence>
<dbReference type="GO" id="GO:0008033">
    <property type="term" value="P:tRNA processing"/>
    <property type="evidence" value="ECO:0007669"/>
    <property type="project" value="UniProtKB-KW"/>
</dbReference>
<dbReference type="EMBL" id="FWPT01000022">
    <property type="protein sequence ID" value="SMA50957.1"/>
    <property type="molecule type" value="Genomic_DNA"/>
</dbReference>
<feature type="domain" description="DTW" evidence="5">
    <location>
        <begin position="26"/>
        <end position="221"/>
    </location>
</feature>
<gene>
    <name evidence="6" type="ORF">EHSB41UT_04778</name>
</gene>
<evidence type="ECO:0000256" key="2">
    <source>
        <dbReference type="ARBA" id="ARBA00022679"/>
    </source>
</evidence>
<organism evidence="6 7">
    <name type="scientific">Parendozoicomonas haliclonae</name>
    <dbReference type="NCBI Taxonomy" id="1960125"/>
    <lineage>
        <taxon>Bacteria</taxon>
        <taxon>Pseudomonadati</taxon>
        <taxon>Pseudomonadota</taxon>
        <taxon>Gammaproteobacteria</taxon>
        <taxon>Oceanospirillales</taxon>
        <taxon>Endozoicomonadaceae</taxon>
        <taxon>Parendozoicomonas</taxon>
    </lineage>
</organism>
<keyword evidence="4" id="KW-0819">tRNA processing</keyword>
<evidence type="ECO:0000256" key="4">
    <source>
        <dbReference type="ARBA" id="ARBA00022694"/>
    </source>
</evidence>
<dbReference type="AlphaFoldDB" id="A0A1X7AU61"/>
<dbReference type="RefSeq" id="WP_165767396.1">
    <property type="nucleotide sequence ID" value="NZ_CBCSCN010000026.1"/>
</dbReference>
<accession>A0A1X7AU61</accession>
<keyword evidence="3" id="KW-0949">S-adenosyl-L-methionine</keyword>
<keyword evidence="2" id="KW-0808">Transferase</keyword>